<sequence length="736" mass="87296">MDIHIEPHWTPQTFRCLLSKVVAKHRIPVDFEKLLKNLKCEKISRKQAVNLLQKLVESSKEMKILYGDADILMRDMEVLQRFSENSDYLGMQNREVNYLADPIGFYKNEKSTKSFVSKIDAFVCLYNSYFSETPENKKEIDGSLVAQSIGNKISRKLNGSFEMLPYELFEEKISNGIKKYHGRAGRNRHADLPKCRVSLIFRQFLKIGVPNCRIFFRHKSSAPRNAEKNFGTRSRHCEMPTSKFRPALYHGEYDLDIEDGIEFQRIQDMFDEVHDEKLIQKAKDKYDKSPSLDHLLMLIYSLEVWEYTLDSSFDLKNDNGWFLKKYPVVRVFYDRDYESKFMMCAELEKACDILMMEKRGTHVPKGFIPIETAEDRKLGIVRTIEFDILRDVCRFLMLSIDDFEIVPQEFQTTSRNQVAPVNSPYGKSCLFARHAYSTIFNEINIGMRIFRRLKFGKCKEVFKWFEKIYNVFNDSRDFLFFVENWKIDEIIEKANKELEQFVEPNCYELKKDFYSAEEALKILEKCFTPNYDDKTLIMKGYILMLASFGKKMLSAEEIHQIYEGTIRNVFVDNNPMFLRFLENQGVRRQTSVKLGDDLNPSNIAFDKYEEAVTKVSNRIPPNRPIPRRKFNEWLRKEIGEDFIQNADIELKYFDELPKNGEKWLMRKDEDCTEYENFVAKTFMEFLFENPECREEFDREKIEKYFEKKIEERDAEKKKEQNEKVLLAELMAQFAKL</sequence>
<keyword evidence="2" id="KW-1185">Reference proteome</keyword>
<evidence type="ECO:0000313" key="2">
    <source>
        <dbReference type="Proteomes" id="UP001152747"/>
    </source>
</evidence>
<dbReference type="EMBL" id="CANHGI010000005">
    <property type="protein sequence ID" value="CAI5453811.1"/>
    <property type="molecule type" value="Genomic_DNA"/>
</dbReference>
<protein>
    <submittedName>
        <fullName evidence="1">Uncharacterized protein</fullName>
    </submittedName>
</protein>
<dbReference type="GO" id="GO:0045087">
    <property type="term" value="P:innate immune response"/>
    <property type="evidence" value="ECO:0007669"/>
    <property type="project" value="TreeGrafter"/>
</dbReference>
<gene>
    <name evidence="1" type="ORF">CAMP_LOCUS16448</name>
</gene>
<proteinExistence type="predicted"/>
<organism evidence="1 2">
    <name type="scientific">Caenorhabditis angaria</name>
    <dbReference type="NCBI Taxonomy" id="860376"/>
    <lineage>
        <taxon>Eukaryota</taxon>
        <taxon>Metazoa</taxon>
        <taxon>Ecdysozoa</taxon>
        <taxon>Nematoda</taxon>
        <taxon>Chromadorea</taxon>
        <taxon>Rhabditida</taxon>
        <taxon>Rhabditina</taxon>
        <taxon>Rhabditomorpha</taxon>
        <taxon>Rhabditoidea</taxon>
        <taxon>Rhabditidae</taxon>
        <taxon>Peloderinae</taxon>
        <taxon>Caenorhabditis</taxon>
    </lineage>
</organism>
<evidence type="ECO:0000313" key="1">
    <source>
        <dbReference type="EMBL" id="CAI5453811.1"/>
    </source>
</evidence>
<accession>A0A9P1J013</accession>
<dbReference type="Proteomes" id="UP001152747">
    <property type="component" value="Unassembled WGS sequence"/>
</dbReference>
<name>A0A9P1J013_9PELO</name>
<comment type="caution">
    <text evidence="1">The sequence shown here is derived from an EMBL/GenBank/DDBJ whole genome shotgun (WGS) entry which is preliminary data.</text>
</comment>
<dbReference type="PANTHER" id="PTHR21447">
    <property type="entry name" value="RING-TYPE DOMAIN-CONTAINING PROTEIN-RELATED"/>
    <property type="match status" value="1"/>
</dbReference>
<dbReference type="AlphaFoldDB" id="A0A9P1J013"/>
<reference evidence="1" key="1">
    <citation type="submission" date="2022-11" db="EMBL/GenBank/DDBJ databases">
        <authorList>
            <person name="Kikuchi T."/>
        </authorList>
    </citation>
    <scope>NUCLEOTIDE SEQUENCE</scope>
    <source>
        <strain evidence="1">PS1010</strain>
    </source>
</reference>
<dbReference type="GO" id="GO:0045121">
    <property type="term" value="C:membrane raft"/>
    <property type="evidence" value="ECO:0007669"/>
    <property type="project" value="TreeGrafter"/>
</dbReference>